<accession>A0ACB7S829</accession>
<comment type="caution">
    <text evidence="1">The sequence shown here is derived from an EMBL/GenBank/DDBJ whole genome shotgun (WGS) entry which is preliminary data.</text>
</comment>
<evidence type="ECO:0000313" key="2">
    <source>
        <dbReference type="Proteomes" id="UP000821845"/>
    </source>
</evidence>
<dbReference type="EMBL" id="CM023485">
    <property type="protein sequence ID" value="KAH6930206.1"/>
    <property type="molecule type" value="Genomic_DNA"/>
</dbReference>
<gene>
    <name evidence="1" type="ORF">HPB50_011790</name>
</gene>
<reference evidence="1" key="1">
    <citation type="submission" date="2020-05" db="EMBL/GenBank/DDBJ databases">
        <title>Large-scale comparative analyses of tick genomes elucidate their genetic diversity and vector capacities.</title>
        <authorList>
            <person name="Jia N."/>
            <person name="Wang J."/>
            <person name="Shi W."/>
            <person name="Du L."/>
            <person name="Sun Y."/>
            <person name="Zhan W."/>
            <person name="Jiang J."/>
            <person name="Wang Q."/>
            <person name="Zhang B."/>
            <person name="Ji P."/>
            <person name="Sakyi L.B."/>
            <person name="Cui X."/>
            <person name="Yuan T."/>
            <person name="Jiang B."/>
            <person name="Yang W."/>
            <person name="Lam T.T.-Y."/>
            <person name="Chang Q."/>
            <person name="Ding S."/>
            <person name="Wang X."/>
            <person name="Zhu J."/>
            <person name="Ruan X."/>
            <person name="Zhao L."/>
            <person name="Wei J."/>
            <person name="Que T."/>
            <person name="Du C."/>
            <person name="Cheng J."/>
            <person name="Dai P."/>
            <person name="Han X."/>
            <person name="Huang E."/>
            <person name="Gao Y."/>
            <person name="Liu J."/>
            <person name="Shao H."/>
            <person name="Ye R."/>
            <person name="Li L."/>
            <person name="Wei W."/>
            <person name="Wang X."/>
            <person name="Wang C."/>
            <person name="Yang T."/>
            <person name="Huo Q."/>
            <person name="Li W."/>
            <person name="Guo W."/>
            <person name="Chen H."/>
            <person name="Zhou L."/>
            <person name="Ni X."/>
            <person name="Tian J."/>
            <person name="Zhou Y."/>
            <person name="Sheng Y."/>
            <person name="Liu T."/>
            <person name="Pan Y."/>
            <person name="Xia L."/>
            <person name="Li J."/>
            <person name="Zhao F."/>
            <person name="Cao W."/>
        </authorList>
    </citation>
    <scope>NUCLEOTIDE SEQUENCE</scope>
    <source>
        <strain evidence="1">Hyas-2018</strain>
    </source>
</reference>
<sequence>MQPVRFDTGKIVAQKTVTVPQGIHLEEYTRMMAEIGAKLTTLTTSWHGCKVRLFDMVPPEQLATAKLEQLVKTENVKPGHCYYHAKRKILCIKCKVTYKVFVYGTLKVGEEHNYILANPENGMANLLGNAETVDRWPLVVLPSTGVPYMVPLKGEGYRVAGEVYVVDDKMLEKLDELESVPDSYYRTELDVELLDQPGNSAVPFKAGNYFATHYDERMLRLPYISNFTTV</sequence>
<keyword evidence="2" id="KW-1185">Reference proteome</keyword>
<dbReference type="Proteomes" id="UP000821845">
    <property type="component" value="Chromosome 5"/>
</dbReference>
<protein>
    <submittedName>
        <fullName evidence="1">Uncharacterized protein</fullName>
    </submittedName>
</protein>
<evidence type="ECO:0000313" key="1">
    <source>
        <dbReference type="EMBL" id="KAH6930206.1"/>
    </source>
</evidence>
<name>A0ACB7S829_HYAAI</name>
<proteinExistence type="predicted"/>
<organism evidence="1 2">
    <name type="scientific">Hyalomma asiaticum</name>
    <name type="common">Tick</name>
    <dbReference type="NCBI Taxonomy" id="266040"/>
    <lineage>
        <taxon>Eukaryota</taxon>
        <taxon>Metazoa</taxon>
        <taxon>Ecdysozoa</taxon>
        <taxon>Arthropoda</taxon>
        <taxon>Chelicerata</taxon>
        <taxon>Arachnida</taxon>
        <taxon>Acari</taxon>
        <taxon>Parasitiformes</taxon>
        <taxon>Ixodida</taxon>
        <taxon>Ixodoidea</taxon>
        <taxon>Ixodidae</taxon>
        <taxon>Hyalomminae</taxon>
        <taxon>Hyalomma</taxon>
    </lineage>
</organism>